<name>A0A2J6SS39_9HELO</name>
<dbReference type="RefSeq" id="XP_024730464.1">
    <property type="nucleotide sequence ID" value="XM_024873069.1"/>
</dbReference>
<feature type="non-terminal residue" evidence="2">
    <location>
        <position position="1"/>
    </location>
</feature>
<dbReference type="Pfam" id="PF06985">
    <property type="entry name" value="HET"/>
    <property type="match status" value="1"/>
</dbReference>
<organism evidence="2 3">
    <name type="scientific">Hyaloscypha bicolor E</name>
    <dbReference type="NCBI Taxonomy" id="1095630"/>
    <lineage>
        <taxon>Eukaryota</taxon>
        <taxon>Fungi</taxon>
        <taxon>Dikarya</taxon>
        <taxon>Ascomycota</taxon>
        <taxon>Pezizomycotina</taxon>
        <taxon>Leotiomycetes</taxon>
        <taxon>Helotiales</taxon>
        <taxon>Hyaloscyphaceae</taxon>
        <taxon>Hyaloscypha</taxon>
        <taxon>Hyaloscypha bicolor</taxon>
    </lineage>
</organism>
<dbReference type="GeneID" id="36581149"/>
<dbReference type="InParanoid" id="A0A2J6SS39"/>
<feature type="domain" description="Heterokaryon incompatibility" evidence="1">
    <location>
        <begin position="59"/>
        <end position="209"/>
    </location>
</feature>
<accession>A0A2J6SS39</accession>
<reference evidence="2 3" key="1">
    <citation type="submission" date="2016-04" db="EMBL/GenBank/DDBJ databases">
        <title>A degradative enzymes factory behind the ericoid mycorrhizal symbiosis.</title>
        <authorList>
            <consortium name="DOE Joint Genome Institute"/>
            <person name="Martino E."/>
            <person name="Morin E."/>
            <person name="Grelet G."/>
            <person name="Kuo A."/>
            <person name="Kohler A."/>
            <person name="Daghino S."/>
            <person name="Barry K."/>
            <person name="Choi C."/>
            <person name="Cichocki N."/>
            <person name="Clum A."/>
            <person name="Copeland A."/>
            <person name="Hainaut M."/>
            <person name="Haridas S."/>
            <person name="Labutti K."/>
            <person name="Lindquist E."/>
            <person name="Lipzen A."/>
            <person name="Khouja H.-R."/>
            <person name="Murat C."/>
            <person name="Ohm R."/>
            <person name="Olson A."/>
            <person name="Spatafora J."/>
            <person name="Veneault-Fourrey C."/>
            <person name="Henrissat B."/>
            <person name="Grigoriev I."/>
            <person name="Martin F."/>
            <person name="Perotto S."/>
        </authorList>
    </citation>
    <scope>NUCLEOTIDE SEQUENCE [LARGE SCALE GENOMIC DNA]</scope>
    <source>
        <strain evidence="2 3">E</strain>
    </source>
</reference>
<feature type="non-terminal residue" evidence="2">
    <location>
        <position position="371"/>
    </location>
</feature>
<dbReference type="Proteomes" id="UP000235371">
    <property type="component" value="Unassembled WGS sequence"/>
</dbReference>
<protein>
    <submittedName>
        <fullName evidence="2">HET-domain-containing protein</fullName>
    </submittedName>
</protein>
<proteinExistence type="predicted"/>
<sequence length="371" mass="41885">GSESSFAIAKTWLRNCLETHPNCSLPRLNFVPTRLIEIFYTQGRLQLRLRETKDQAVPYVALSYCWGGDQLVQTTSNTLQRYLAGISFEELPPTIRDAVTVTEKLQVMNLWIDAFCVIQDDLEDKAREIAQMPLVYGQSVFTIAASRASGVEAGFLQDRASIECQTPRPALIQYQCSTGQIGSVLVFLGYSTDYEIIEPLDFRAWALQERFLSRRVLDYGETQTRWVCQHSDVRQEAGSTGLSFTDGYKEEAVINEVRFDWVFPKAKALLSNKSLDSTDQRNIRKALDLWRLVVSAYTARTLTFGFDRLPAISGIAAQFGKVIGSEYKAGTWDPETMPTELLWANYSGNLQPRPVKYQGPSWSWAAINSPI</sequence>
<dbReference type="STRING" id="1095630.A0A2J6SS39"/>
<dbReference type="AlphaFoldDB" id="A0A2J6SS39"/>
<dbReference type="PANTHER" id="PTHR33112">
    <property type="entry name" value="DOMAIN PROTEIN, PUTATIVE-RELATED"/>
    <property type="match status" value="1"/>
</dbReference>
<dbReference type="OrthoDB" id="5125733at2759"/>
<dbReference type="InterPro" id="IPR010730">
    <property type="entry name" value="HET"/>
</dbReference>
<keyword evidence="3" id="KW-1185">Reference proteome</keyword>
<evidence type="ECO:0000313" key="2">
    <source>
        <dbReference type="EMBL" id="PMD53560.1"/>
    </source>
</evidence>
<dbReference type="EMBL" id="KZ613872">
    <property type="protein sequence ID" value="PMD53560.1"/>
    <property type="molecule type" value="Genomic_DNA"/>
</dbReference>
<evidence type="ECO:0000313" key="3">
    <source>
        <dbReference type="Proteomes" id="UP000235371"/>
    </source>
</evidence>
<dbReference type="PANTHER" id="PTHR33112:SF16">
    <property type="entry name" value="HETEROKARYON INCOMPATIBILITY DOMAIN-CONTAINING PROTEIN"/>
    <property type="match status" value="1"/>
</dbReference>
<evidence type="ECO:0000259" key="1">
    <source>
        <dbReference type="Pfam" id="PF06985"/>
    </source>
</evidence>
<gene>
    <name evidence="2" type="ORF">K444DRAFT_484197</name>
</gene>